<feature type="region of interest" description="Disordered" evidence="1">
    <location>
        <begin position="166"/>
        <end position="186"/>
    </location>
</feature>
<organism evidence="2 3">
    <name type="scientific">Malurus cyaneus samueli</name>
    <dbReference type="NCBI Taxonomy" id="2593467"/>
    <lineage>
        <taxon>Eukaryota</taxon>
        <taxon>Metazoa</taxon>
        <taxon>Chordata</taxon>
        <taxon>Craniata</taxon>
        <taxon>Vertebrata</taxon>
        <taxon>Euteleostomi</taxon>
        <taxon>Archelosauria</taxon>
        <taxon>Archosauria</taxon>
        <taxon>Dinosauria</taxon>
        <taxon>Saurischia</taxon>
        <taxon>Theropoda</taxon>
        <taxon>Coelurosauria</taxon>
        <taxon>Aves</taxon>
        <taxon>Neognathae</taxon>
        <taxon>Neoaves</taxon>
        <taxon>Telluraves</taxon>
        <taxon>Australaves</taxon>
        <taxon>Passeriformes</taxon>
        <taxon>Meliphagoidea</taxon>
        <taxon>Maluridae</taxon>
        <taxon>Malurus</taxon>
    </lineage>
</organism>
<feature type="region of interest" description="Disordered" evidence="1">
    <location>
        <begin position="304"/>
        <end position="357"/>
    </location>
</feature>
<dbReference type="Proteomes" id="UP000694560">
    <property type="component" value="Unplaced"/>
</dbReference>
<proteinExistence type="predicted"/>
<dbReference type="OrthoDB" id="9451259at2759"/>
<feature type="compositionally biased region" description="Low complexity" evidence="1">
    <location>
        <begin position="346"/>
        <end position="357"/>
    </location>
</feature>
<dbReference type="PANTHER" id="PTHR37346:SF1">
    <property type="entry name" value="PROLINE-RICH PROTEIN 19"/>
    <property type="match status" value="1"/>
</dbReference>
<reference evidence="2" key="1">
    <citation type="submission" date="2025-08" db="UniProtKB">
        <authorList>
            <consortium name="Ensembl"/>
        </authorList>
    </citation>
    <scope>IDENTIFICATION</scope>
</reference>
<reference evidence="2" key="2">
    <citation type="submission" date="2025-09" db="UniProtKB">
        <authorList>
            <consortium name="Ensembl"/>
        </authorList>
    </citation>
    <scope>IDENTIFICATION</scope>
</reference>
<accession>A0A8C5U2U2</accession>
<dbReference type="InterPro" id="IPR029355">
    <property type="entry name" value="Pro-rich_19"/>
</dbReference>
<evidence type="ECO:0000313" key="2">
    <source>
        <dbReference type="Ensembl" id="ENSMCSP00000016064.1"/>
    </source>
</evidence>
<sequence length="357" mass="37440">AVFPPPEPRPISARARLPRTNRTEVREDSNAFGAQRPPTGPPLWRGLPLGSPLRPPKPVVITEKRLCHRGLFNREVKSLDVQRLLTPGPGGDASLPIPQIEEGEAGGIPAKVLQEAVASLASLLASSGVFLGRNLVSERRRSLMAALRRHHHGPPDLGVFLTHRTPAQPPGTADAPRGPTRDTLSPKSIALPLAGQETFRILERREGTQTAHPGGCPYADIPAGPPPGLTTPQGVTHPVQTGHGVGPTPARAVGEAGRQDLGIIPMMGRGLGGVCGGLSPLSCPGTSGRIPRIASCLPWGSSSAACPRADSRAGGEQWGNPPSQATPNSCKAPQQSPQTFPPPLLPRLQPLPAGRWE</sequence>
<dbReference type="Pfam" id="PF15455">
    <property type="entry name" value="Pro-rich_19"/>
    <property type="match status" value="1"/>
</dbReference>
<evidence type="ECO:0000313" key="3">
    <source>
        <dbReference type="Proteomes" id="UP000694560"/>
    </source>
</evidence>
<feature type="compositionally biased region" description="Polar residues" evidence="1">
    <location>
        <begin position="320"/>
        <end position="332"/>
    </location>
</feature>
<dbReference type="AlphaFoldDB" id="A0A8C5U2U2"/>
<feature type="region of interest" description="Disordered" evidence="1">
    <location>
        <begin position="1"/>
        <end position="50"/>
    </location>
</feature>
<dbReference type="PANTHER" id="PTHR37346">
    <property type="entry name" value="PROLINE-RICH PROTEIN 19"/>
    <property type="match status" value="1"/>
</dbReference>
<name>A0A8C5U2U2_9PASS</name>
<evidence type="ECO:0000256" key="1">
    <source>
        <dbReference type="SAM" id="MobiDB-lite"/>
    </source>
</evidence>
<dbReference type="Ensembl" id="ENSMCST00000016474.1">
    <property type="protein sequence ID" value="ENSMCSP00000016064.1"/>
    <property type="gene ID" value="ENSMCSG00000011296.1"/>
</dbReference>
<keyword evidence="3" id="KW-1185">Reference proteome</keyword>
<protein>
    <submittedName>
        <fullName evidence="2">Uncharacterized protein</fullName>
    </submittedName>
</protein>